<dbReference type="WBParaSite" id="HNAJ_0000469001-mRNA-1">
    <property type="protein sequence ID" value="HNAJ_0000469001-mRNA-1"/>
    <property type="gene ID" value="HNAJ_0000469001"/>
</dbReference>
<keyword evidence="3" id="KW-1185">Reference proteome</keyword>
<accession>A0A0R3TCA1</accession>
<reference evidence="4" key="1">
    <citation type="submission" date="2017-02" db="UniProtKB">
        <authorList>
            <consortium name="WormBaseParasite"/>
        </authorList>
    </citation>
    <scope>IDENTIFICATION</scope>
</reference>
<sequence length="106" mass="12094">MNAFPRNRDIPMVLRGGDNQFRNERINPPTRHKSMNPGVNKSAQLGTWAGPRSGFQSKTRNRSVSPVRSRIPKSQSPQYHQHILSTSSVPKQNRVRRTIAPRPWIA</sequence>
<name>A0A0R3TCA1_RODNA</name>
<evidence type="ECO:0000313" key="3">
    <source>
        <dbReference type="Proteomes" id="UP000278807"/>
    </source>
</evidence>
<evidence type="ECO:0000313" key="2">
    <source>
        <dbReference type="EMBL" id="VDO00548.1"/>
    </source>
</evidence>
<gene>
    <name evidence="2" type="ORF">HNAJ_LOCUS4688</name>
</gene>
<dbReference type="AlphaFoldDB" id="A0A0R3TCA1"/>
<reference evidence="2 3" key="2">
    <citation type="submission" date="2018-11" db="EMBL/GenBank/DDBJ databases">
        <authorList>
            <consortium name="Pathogen Informatics"/>
        </authorList>
    </citation>
    <scope>NUCLEOTIDE SEQUENCE [LARGE SCALE GENOMIC DNA]</scope>
</reference>
<evidence type="ECO:0000313" key="4">
    <source>
        <dbReference type="WBParaSite" id="HNAJ_0000469001-mRNA-1"/>
    </source>
</evidence>
<protein>
    <submittedName>
        <fullName evidence="4">Cilia- and flagella-associated protein 126</fullName>
    </submittedName>
</protein>
<dbReference type="Proteomes" id="UP000278807">
    <property type="component" value="Unassembled WGS sequence"/>
</dbReference>
<feature type="region of interest" description="Disordered" evidence="1">
    <location>
        <begin position="1"/>
        <end position="93"/>
    </location>
</feature>
<feature type="compositionally biased region" description="Polar residues" evidence="1">
    <location>
        <begin position="54"/>
        <end position="91"/>
    </location>
</feature>
<dbReference type="EMBL" id="UZAE01003497">
    <property type="protein sequence ID" value="VDO00548.1"/>
    <property type="molecule type" value="Genomic_DNA"/>
</dbReference>
<proteinExistence type="predicted"/>
<organism evidence="4">
    <name type="scientific">Rodentolepis nana</name>
    <name type="common">Dwarf tapeworm</name>
    <name type="synonym">Hymenolepis nana</name>
    <dbReference type="NCBI Taxonomy" id="102285"/>
    <lineage>
        <taxon>Eukaryota</taxon>
        <taxon>Metazoa</taxon>
        <taxon>Spiralia</taxon>
        <taxon>Lophotrochozoa</taxon>
        <taxon>Platyhelminthes</taxon>
        <taxon>Cestoda</taxon>
        <taxon>Eucestoda</taxon>
        <taxon>Cyclophyllidea</taxon>
        <taxon>Hymenolepididae</taxon>
        <taxon>Rodentolepis</taxon>
    </lineage>
</organism>
<evidence type="ECO:0000256" key="1">
    <source>
        <dbReference type="SAM" id="MobiDB-lite"/>
    </source>
</evidence>